<dbReference type="AlphaFoldDB" id="A0A382G5W3"/>
<evidence type="ECO:0000313" key="5">
    <source>
        <dbReference type="EMBL" id="SVB69937.1"/>
    </source>
</evidence>
<dbReference type="InterPro" id="IPR036428">
    <property type="entry name" value="PCD_sf"/>
</dbReference>
<evidence type="ECO:0000256" key="1">
    <source>
        <dbReference type="ARBA" id="ARBA00001554"/>
    </source>
</evidence>
<evidence type="ECO:0000256" key="3">
    <source>
        <dbReference type="ARBA" id="ARBA00013252"/>
    </source>
</evidence>
<dbReference type="EMBL" id="UINC01053432">
    <property type="protein sequence ID" value="SVB69937.1"/>
    <property type="molecule type" value="Genomic_DNA"/>
</dbReference>
<dbReference type="GO" id="GO:0008124">
    <property type="term" value="F:4-alpha-hydroxytetrahydrobiopterin dehydratase activity"/>
    <property type="evidence" value="ECO:0007669"/>
    <property type="project" value="UniProtKB-EC"/>
</dbReference>
<name>A0A382G5W3_9ZZZZ</name>
<protein>
    <recommendedName>
        <fullName evidence="3">4a-hydroxytetrahydrobiopterin dehydratase</fullName>
        <ecNumber evidence="3">4.2.1.96</ecNumber>
    </recommendedName>
</protein>
<dbReference type="SUPFAM" id="SSF55248">
    <property type="entry name" value="PCD-like"/>
    <property type="match status" value="1"/>
</dbReference>
<evidence type="ECO:0000256" key="2">
    <source>
        <dbReference type="ARBA" id="ARBA00006472"/>
    </source>
</evidence>
<dbReference type="Gene3D" id="3.30.1360.20">
    <property type="entry name" value="Transcriptional coactivator/pterin dehydratase"/>
    <property type="match status" value="1"/>
</dbReference>
<dbReference type="PANTHER" id="PTHR12599:SF0">
    <property type="entry name" value="PTERIN-4-ALPHA-CARBINOLAMINE DEHYDRATASE"/>
    <property type="match status" value="1"/>
</dbReference>
<accession>A0A382G5W3</accession>
<dbReference type="Pfam" id="PF01329">
    <property type="entry name" value="Pterin_4a"/>
    <property type="match status" value="1"/>
</dbReference>
<dbReference type="PANTHER" id="PTHR12599">
    <property type="entry name" value="PTERIN-4-ALPHA-CARBINOLAMINE DEHYDRATASE"/>
    <property type="match status" value="1"/>
</dbReference>
<dbReference type="NCBIfam" id="NF002017">
    <property type="entry name" value="PRK00823.1-2"/>
    <property type="match status" value="1"/>
</dbReference>
<dbReference type="InterPro" id="IPR001533">
    <property type="entry name" value="Pterin_deHydtase"/>
</dbReference>
<organism evidence="5">
    <name type="scientific">marine metagenome</name>
    <dbReference type="NCBI Taxonomy" id="408172"/>
    <lineage>
        <taxon>unclassified sequences</taxon>
        <taxon>metagenomes</taxon>
        <taxon>ecological metagenomes</taxon>
    </lineage>
</organism>
<comment type="catalytic activity">
    <reaction evidence="1">
        <text>(4aS,6R)-4a-hydroxy-L-erythro-5,6,7,8-tetrahydrobiopterin = (6R)-L-erythro-6,7-dihydrobiopterin + H2O</text>
        <dbReference type="Rhea" id="RHEA:11920"/>
        <dbReference type="ChEBI" id="CHEBI:15377"/>
        <dbReference type="ChEBI" id="CHEBI:15642"/>
        <dbReference type="ChEBI" id="CHEBI:43120"/>
        <dbReference type="EC" id="4.2.1.96"/>
    </reaction>
</comment>
<dbReference type="GO" id="GO:0006729">
    <property type="term" value="P:tetrahydrobiopterin biosynthetic process"/>
    <property type="evidence" value="ECO:0007669"/>
    <property type="project" value="InterPro"/>
</dbReference>
<gene>
    <name evidence="5" type="ORF">METZ01_LOCUS222791</name>
</gene>
<dbReference type="EC" id="4.2.1.96" evidence="3"/>
<comment type="similarity">
    <text evidence="2">Belongs to the pterin-4-alpha-carbinolamine dehydratase family.</text>
</comment>
<reference evidence="5" key="1">
    <citation type="submission" date="2018-05" db="EMBL/GenBank/DDBJ databases">
        <authorList>
            <person name="Lanie J.A."/>
            <person name="Ng W.-L."/>
            <person name="Kazmierczak K.M."/>
            <person name="Andrzejewski T.M."/>
            <person name="Davidsen T.M."/>
            <person name="Wayne K.J."/>
            <person name="Tettelin H."/>
            <person name="Glass J.I."/>
            <person name="Rusch D."/>
            <person name="Podicherti R."/>
            <person name="Tsui H.-C.T."/>
            <person name="Winkler M.E."/>
        </authorList>
    </citation>
    <scope>NUCLEOTIDE SEQUENCE</scope>
</reference>
<sequence length="91" mass="10369">MLISPDEIHKSLANKGWKYSDKKISKTFNFDQYMDGIKFVNKMAELAETSNHHPDITIGWCRIDVTIFSHDMGGVTTKCVNLATSIDLIYE</sequence>
<dbReference type="CDD" id="cd00488">
    <property type="entry name" value="PCD_DCoH"/>
    <property type="match status" value="1"/>
</dbReference>
<evidence type="ECO:0000256" key="4">
    <source>
        <dbReference type="ARBA" id="ARBA00023239"/>
    </source>
</evidence>
<proteinExistence type="inferred from homology"/>
<keyword evidence="4" id="KW-0456">Lyase</keyword>